<dbReference type="EMBL" id="DSGB01000007">
    <property type="protein sequence ID" value="HER97282.1"/>
    <property type="molecule type" value="Genomic_DNA"/>
</dbReference>
<name>A0A7V2F7M3_RHOMR</name>
<dbReference type="PROSITE" id="PS00676">
    <property type="entry name" value="SIGMA54_INTERACT_2"/>
    <property type="match status" value="1"/>
</dbReference>
<keyword evidence="3" id="KW-0805">Transcription regulation</keyword>
<dbReference type="InterPro" id="IPR025662">
    <property type="entry name" value="Sigma_54_int_dom_ATP-bd_1"/>
</dbReference>
<evidence type="ECO:0000259" key="6">
    <source>
        <dbReference type="PROSITE" id="PS50045"/>
    </source>
</evidence>
<dbReference type="GO" id="GO:0006355">
    <property type="term" value="P:regulation of DNA-templated transcription"/>
    <property type="evidence" value="ECO:0007669"/>
    <property type="project" value="InterPro"/>
</dbReference>
<dbReference type="GO" id="GO:0043565">
    <property type="term" value="F:sequence-specific DNA binding"/>
    <property type="evidence" value="ECO:0007669"/>
    <property type="project" value="InterPro"/>
</dbReference>
<dbReference type="Pfam" id="PF00158">
    <property type="entry name" value="Sigma54_activat"/>
    <property type="match status" value="1"/>
</dbReference>
<dbReference type="GO" id="GO:0005524">
    <property type="term" value="F:ATP binding"/>
    <property type="evidence" value="ECO:0007669"/>
    <property type="project" value="UniProtKB-KW"/>
</dbReference>
<dbReference type="PROSITE" id="PS00675">
    <property type="entry name" value="SIGMA54_INTERACT_1"/>
    <property type="match status" value="1"/>
</dbReference>
<dbReference type="CDD" id="cd00009">
    <property type="entry name" value="AAA"/>
    <property type="match status" value="1"/>
</dbReference>
<dbReference type="SUPFAM" id="SSF48452">
    <property type="entry name" value="TPR-like"/>
    <property type="match status" value="1"/>
</dbReference>
<comment type="caution">
    <text evidence="7">The sequence shown here is derived from an EMBL/GenBank/DDBJ whole genome shotgun (WGS) entry which is preliminary data.</text>
</comment>
<dbReference type="SMART" id="SM00382">
    <property type="entry name" value="AAA"/>
    <property type="match status" value="1"/>
</dbReference>
<dbReference type="PRINTS" id="PR01590">
    <property type="entry name" value="HTHFIS"/>
</dbReference>
<dbReference type="SUPFAM" id="SSF46689">
    <property type="entry name" value="Homeodomain-like"/>
    <property type="match status" value="1"/>
</dbReference>
<evidence type="ECO:0000256" key="3">
    <source>
        <dbReference type="ARBA" id="ARBA00023015"/>
    </source>
</evidence>
<feature type="domain" description="Sigma-54 factor interaction" evidence="6">
    <location>
        <begin position="657"/>
        <end position="885"/>
    </location>
</feature>
<dbReference type="PANTHER" id="PTHR32071:SF57">
    <property type="entry name" value="C4-DICARBOXYLATE TRANSPORT TRANSCRIPTIONAL REGULATORY PROTEIN DCTD"/>
    <property type="match status" value="1"/>
</dbReference>
<dbReference type="InterPro" id="IPR003593">
    <property type="entry name" value="AAA+_ATPase"/>
</dbReference>
<dbReference type="InterPro" id="IPR027417">
    <property type="entry name" value="P-loop_NTPase"/>
</dbReference>
<dbReference type="InterPro" id="IPR025943">
    <property type="entry name" value="Sigma_54_int_dom_ATP-bd_2"/>
</dbReference>
<keyword evidence="2" id="KW-0067">ATP-binding</keyword>
<keyword evidence="1" id="KW-0547">Nucleotide-binding</keyword>
<keyword evidence="4" id="KW-0238">DNA-binding</keyword>
<evidence type="ECO:0000256" key="1">
    <source>
        <dbReference type="ARBA" id="ARBA00022741"/>
    </source>
</evidence>
<dbReference type="PROSITE" id="PS50045">
    <property type="entry name" value="SIGMA54_INTERACT_4"/>
    <property type="match status" value="1"/>
</dbReference>
<dbReference type="InterPro" id="IPR002197">
    <property type="entry name" value="HTH_Fis"/>
</dbReference>
<evidence type="ECO:0000256" key="5">
    <source>
        <dbReference type="ARBA" id="ARBA00023163"/>
    </source>
</evidence>
<evidence type="ECO:0000313" key="7">
    <source>
        <dbReference type="EMBL" id="HER97282.1"/>
    </source>
</evidence>
<reference evidence="7" key="1">
    <citation type="journal article" date="2020" name="mSystems">
        <title>Genome- and Community-Level Interaction Insights into Carbon Utilization and Element Cycling Functions of Hydrothermarchaeota in Hydrothermal Sediment.</title>
        <authorList>
            <person name="Zhou Z."/>
            <person name="Liu Y."/>
            <person name="Xu W."/>
            <person name="Pan J."/>
            <person name="Luo Z.H."/>
            <person name="Li M."/>
        </authorList>
    </citation>
    <scope>NUCLEOTIDE SEQUENCE [LARGE SCALE GENOMIC DNA]</scope>
    <source>
        <strain evidence="7">SpSt-143</strain>
    </source>
</reference>
<dbReference type="SUPFAM" id="SSF52540">
    <property type="entry name" value="P-loop containing nucleoside triphosphate hydrolases"/>
    <property type="match status" value="1"/>
</dbReference>
<dbReference type="Gene3D" id="1.10.8.60">
    <property type="match status" value="1"/>
</dbReference>
<dbReference type="InterPro" id="IPR002078">
    <property type="entry name" value="Sigma_54_int"/>
</dbReference>
<evidence type="ECO:0000256" key="2">
    <source>
        <dbReference type="ARBA" id="ARBA00022840"/>
    </source>
</evidence>
<sequence>MRHAQTIALARSLLAEGRSREVARMLEPLISPLPENPAAAEPSQYVMRALLARVRLLRQGAVEAARVLLGPLADLPVRERLSPELRAEIALWLGWRYAWPDASDSDPARAFNLFVEAERHFTDELRLSGHLWVRIGQALAYLTIDEYSLALQALDEAAALKERLPDLEADVWIHDLRVQSYVLTGRYRAAQRHLEQLTGLVEQLREPLLQGRAAAYRALLEQARGGSPATTLEAAEAAEAWLGGPESTYLCWQARSCWLATLRRTGQWTEAHHLAQRWLATSAGPAAHPVRLEAAQLALLQEDAARSADLIAQVLTVPCPTHPRLYAARAALLESQRYLQSKQPERAREWAERAYQAAHELRLEPLILEALLLQARIALASGNAKQAQSFLHQAETFGDYFSLLPWAAHRFWLLAELARAEARKDEARVQYVQALSAFSLLTDRYHTARLQLEVARLTQDFDPAQARALLEAAAQVFAQLGVETARQEAQNTLLALPHHPIFAVHTPEAQFGAALAHAALSVDLVAETWLQVLEQLWPGRWLAVYRYLPGTGWQALQHHGELPATLTFPHPDQATYYTQQAAWLRLRPLPGVAFFTAAAVTPEERAAWQTLLERLKPWLPVVTLAFEHALLRANRLGEAGNGHAPETAELPSPLPELVYASSALRALIGQIYRIRSSHSPVLITGESGTGKELIARAIHATSDRRHAPFVAFNCANVPPELIDSHLFGHEKGAFTGALQANPGVIRAAEGGTLFLDEIGDLPLEVQPKLLRFLQEGEIFPLGARRPLRVNVRVIAATHQNLEELVRRGAFREDLYYRLNVIPLHVPPLRERREDIPVLVRHFLNTLRPPGAPAASITARAMEALLRYNWPGNVRQLRNEIERALAFVASEPAPLIDLKDLSPTVQQTLTDTPAHLPILSRQTPTLEAGQPLEAVLAGTEKALIERVLAEHRGRISAAARSLGLTRQGLYKKMKRLGINPARFQQTAVPNATASA</sequence>
<dbReference type="Pfam" id="PF25601">
    <property type="entry name" value="AAA_lid_14"/>
    <property type="match status" value="1"/>
</dbReference>
<dbReference type="Pfam" id="PF02954">
    <property type="entry name" value="HTH_8"/>
    <property type="match status" value="1"/>
</dbReference>
<keyword evidence="5" id="KW-0804">Transcription</keyword>
<dbReference type="Gene3D" id="3.40.50.300">
    <property type="entry name" value="P-loop containing nucleotide triphosphate hydrolases"/>
    <property type="match status" value="1"/>
</dbReference>
<dbReference type="InterPro" id="IPR009057">
    <property type="entry name" value="Homeodomain-like_sf"/>
</dbReference>
<protein>
    <submittedName>
        <fullName evidence="7">AAA family ATPase</fullName>
    </submittedName>
</protein>
<dbReference type="PANTHER" id="PTHR32071">
    <property type="entry name" value="TRANSCRIPTIONAL REGULATORY PROTEIN"/>
    <property type="match status" value="1"/>
</dbReference>
<dbReference type="AlphaFoldDB" id="A0A7V2F7M3"/>
<dbReference type="Gene3D" id="1.10.10.60">
    <property type="entry name" value="Homeodomain-like"/>
    <property type="match status" value="1"/>
</dbReference>
<dbReference type="InterPro" id="IPR025944">
    <property type="entry name" value="Sigma_54_int_dom_CS"/>
</dbReference>
<dbReference type="FunFam" id="3.40.50.300:FF:000006">
    <property type="entry name" value="DNA-binding transcriptional regulator NtrC"/>
    <property type="match status" value="1"/>
</dbReference>
<accession>A0A7V2F7M3</accession>
<dbReference type="PROSITE" id="PS00688">
    <property type="entry name" value="SIGMA54_INTERACT_3"/>
    <property type="match status" value="1"/>
</dbReference>
<gene>
    <name evidence="7" type="ORF">ENO59_12390</name>
</gene>
<evidence type="ECO:0000256" key="4">
    <source>
        <dbReference type="ARBA" id="ARBA00023125"/>
    </source>
</evidence>
<proteinExistence type="predicted"/>
<dbReference type="InterPro" id="IPR011990">
    <property type="entry name" value="TPR-like_helical_dom_sf"/>
</dbReference>
<organism evidence="7">
    <name type="scientific">Rhodothermus marinus</name>
    <name type="common">Rhodothermus obamensis</name>
    <dbReference type="NCBI Taxonomy" id="29549"/>
    <lineage>
        <taxon>Bacteria</taxon>
        <taxon>Pseudomonadati</taxon>
        <taxon>Rhodothermota</taxon>
        <taxon>Rhodothermia</taxon>
        <taxon>Rhodothermales</taxon>
        <taxon>Rhodothermaceae</taxon>
        <taxon>Rhodothermus</taxon>
    </lineage>
</organism>
<dbReference type="InterPro" id="IPR058031">
    <property type="entry name" value="AAA_lid_NorR"/>
</dbReference>